<feature type="region of interest" description="Disordered" evidence="1">
    <location>
        <begin position="39"/>
        <end position="62"/>
    </location>
</feature>
<dbReference type="Proteomes" id="UP001231189">
    <property type="component" value="Unassembled WGS sequence"/>
</dbReference>
<proteinExistence type="predicted"/>
<comment type="caution">
    <text evidence="2">The sequence shown here is derived from an EMBL/GenBank/DDBJ whole genome shotgun (WGS) entry which is preliminary data.</text>
</comment>
<accession>A0AAD8TWP1</accession>
<evidence type="ECO:0000313" key="3">
    <source>
        <dbReference type="Proteomes" id="UP001231189"/>
    </source>
</evidence>
<sequence length="204" mass="22402">MLPPSPMAPTVADRLRHCRSPDHLHAGLLPRFPAAATLLSSRAPPTANPSRAARVRRRGASPPQHLRLLHARAMPPPPPMASTVADRLRHCRSPDHLHAPPRRTLDMRLGFAGAVRPLPHIFGCSPLTTTTSNVVNNPSVLRFHGCSIPTPATTPGSPCSRRIWSGFSRSTVWWWCCCSTTHRSTSRLSDVYDQVAPRFPCNSN</sequence>
<evidence type="ECO:0000313" key="2">
    <source>
        <dbReference type="EMBL" id="KAK1693459.1"/>
    </source>
</evidence>
<gene>
    <name evidence="2" type="ORF">QYE76_010156</name>
</gene>
<organism evidence="2 3">
    <name type="scientific">Lolium multiflorum</name>
    <name type="common">Italian ryegrass</name>
    <name type="synonym">Lolium perenne subsp. multiflorum</name>
    <dbReference type="NCBI Taxonomy" id="4521"/>
    <lineage>
        <taxon>Eukaryota</taxon>
        <taxon>Viridiplantae</taxon>
        <taxon>Streptophyta</taxon>
        <taxon>Embryophyta</taxon>
        <taxon>Tracheophyta</taxon>
        <taxon>Spermatophyta</taxon>
        <taxon>Magnoliopsida</taxon>
        <taxon>Liliopsida</taxon>
        <taxon>Poales</taxon>
        <taxon>Poaceae</taxon>
        <taxon>BOP clade</taxon>
        <taxon>Pooideae</taxon>
        <taxon>Poodae</taxon>
        <taxon>Poeae</taxon>
        <taxon>Poeae Chloroplast Group 2 (Poeae type)</taxon>
        <taxon>Loliodinae</taxon>
        <taxon>Loliinae</taxon>
        <taxon>Lolium</taxon>
    </lineage>
</organism>
<name>A0AAD8TWP1_LOLMU</name>
<protein>
    <submittedName>
        <fullName evidence="2">Uncharacterized protein</fullName>
    </submittedName>
</protein>
<reference evidence="2" key="1">
    <citation type="submission" date="2023-07" db="EMBL/GenBank/DDBJ databases">
        <title>A chromosome-level genome assembly of Lolium multiflorum.</title>
        <authorList>
            <person name="Chen Y."/>
            <person name="Copetti D."/>
            <person name="Kolliker R."/>
            <person name="Studer B."/>
        </authorList>
    </citation>
    <scope>NUCLEOTIDE SEQUENCE</scope>
    <source>
        <strain evidence="2">02402/16</strain>
        <tissue evidence="2">Leaf</tissue>
    </source>
</reference>
<evidence type="ECO:0000256" key="1">
    <source>
        <dbReference type="SAM" id="MobiDB-lite"/>
    </source>
</evidence>
<keyword evidence="3" id="KW-1185">Reference proteome</keyword>
<dbReference type="AlphaFoldDB" id="A0AAD8TWP1"/>
<dbReference type="EMBL" id="JAUUTY010000001">
    <property type="protein sequence ID" value="KAK1693459.1"/>
    <property type="molecule type" value="Genomic_DNA"/>
</dbReference>